<comment type="caution">
    <text evidence="1">The sequence shown here is derived from an EMBL/GenBank/DDBJ whole genome shotgun (WGS) entry which is preliminary data.</text>
</comment>
<evidence type="ECO:0000313" key="1">
    <source>
        <dbReference type="EMBL" id="GAH12238.1"/>
    </source>
</evidence>
<name>X1EUC1_9ZZZZ</name>
<organism evidence="1">
    <name type="scientific">marine sediment metagenome</name>
    <dbReference type="NCBI Taxonomy" id="412755"/>
    <lineage>
        <taxon>unclassified sequences</taxon>
        <taxon>metagenomes</taxon>
        <taxon>ecological metagenomes</taxon>
    </lineage>
</organism>
<dbReference type="EMBL" id="BART01033893">
    <property type="protein sequence ID" value="GAH12238.1"/>
    <property type="molecule type" value="Genomic_DNA"/>
</dbReference>
<feature type="non-terminal residue" evidence="1">
    <location>
        <position position="1"/>
    </location>
</feature>
<sequence length="61" mass="6895">DINRIPGYEAVFYWTQTDIEAVNVMIDHDFALVQGASASMKKDLMYVISTGMMEGQSIQYT</sequence>
<proteinExistence type="predicted"/>
<accession>X1EUC1</accession>
<protein>
    <submittedName>
        <fullName evidence="1">Uncharacterized protein</fullName>
    </submittedName>
</protein>
<reference evidence="1" key="1">
    <citation type="journal article" date="2014" name="Front. Microbiol.">
        <title>High frequency of phylogenetically diverse reductive dehalogenase-homologous genes in deep subseafloor sedimentary metagenomes.</title>
        <authorList>
            <person name="Kawai M."/>
            <person name="Futagami T."/>
            <person name="Toyoda A."/>
            <person name="Takaki Y."/>
            <person name="Nishi S."/>
            <person name="Hori S."/>
            <person name="Arai W."/>
            <person name="Tsubouchi T."/>
            <person name="Morono Y."/>
            <person name="Uchiyama I."/>
            <person name="Ito T."/>
            <person name="Fujiyama A."/>
            <person name="Inagaki F."/>
            <person name="Takami H."/>
        </authorList>
    </citation>
    <scope>NUCLEOTIDE SEQUENCE</scope>
    <source>
        <strain evidence="1">Expedition CK06-06</strain>
    </source>
</reference>
<gene>
    <name evidence="1" type="ORF">S01H4_58089</name>
</gene>
<dbReference type="AlphaFoldDB" id="X1EUC1"/>